<keyword evidence="3" id="KW-0496">Mitochondrion</keyword>
<dbReference type="InterPro" id="IPR006571">
    <property type="entry name" value="TLDc_dom"/>
</dbReference>
<protein>
    <recommendedName>
        <fullName evidence="4">Oxidation resistance protein 1</fullName>
    </recommendedName>
</protein>
<keyword evidence="9" id="KW-1185">Reference proteome</keyword>
<dbReference type="AlphaFoldDB" id="A0A9X0CQ93"/>
<evidence type="ECO:0000256" key="4">
    <source>
        <dbReference type="ARBA" id="ARBA00040604"/>
    </source>
</evidence>
<feature type="region of interest" description="Disordered" evidence="5">
    <location>
        <begin position="341"/>
        <end position="409"/>
    </location>
</feature>
<evidence type="ECO:0000256" key="2">
    <source>
        <dbReference type="ARBA" id="ARBA00009540"/>
    </source>
</evidence>
<feature type="compositionally biased region" description="Polar residues" evidence="5">
    <location>
        <begin position="378"/>
        <end position="387"/>
    </location>
</feature>
<comment type="caution">
    <text evidence="8">The sequence shown here is derived from an EMBL/GenBank/DDBJ whole genome shotgun (WGS) entry which is preliminary data.</text>
</comment>
<sequence length="786" mass="87332">MSLKVKRKPPEGTKQYLVDTNDTLAKIALTFDTTPSELTRINKLSSRMLFPGQAFLNTSFLMKDIICPENKLETSASTEEPSSLPVTKPPQPLVIKENGNTHHNGDHETVKLTKDVSWEEEEEEVTEHYLKIYAKYITDGQGIANGVLLITPHSVMFKPNVSDPLVMDRGQDTYSIATLMTSVTSAAMYTDIAAMAIHDPLKPGRFHLDAATAESLSRQNSSDAETTSPTTCESCGKVCTNLKEITDPLSSSQEVKLKHLKSESQPANTTHSCMCKFAAASSSPAVDNEDIKNVVHEVLNSVINQIAECEDSHLREKIAKSEATAMLVQDSLVCRDMHSVSPVSEDSGIGCSLGHADEGKTEDSELADHSVRSHDNQLNDSAVTQASGDRVEHDETRSAQAQAEHSEESEMNIVRELDHPQSASLFAAFSSNVKYWLGQGNYGKNERLGSESDDDASHIVPKPAATSNHQPLYLCLRISKKHWCRHHSVAEELHDRDQKRREYWFAIPPSRTEQVYRFFQQWCPNIHNATDEEESGDDEMTSPQCYATEEEGLNLVETFYSSSPPAHSHPKISRALSDSDVLKAKKGFRGFRAKPGKATKVLTSPKPAPDFIEDVLPDMDSKSEILSEERLKTLNSSLPSRTVGHCWVLVYSTFEHGFSLKTLYRKMEFYDTPVLLVVMDDAHHIFGSICSCPLKISEGFYGTGESFLYKFDKNDVKTFGWTGENNFFIKGSKDSLAIGSGGGNFGLWLDEDLYHGRSHPCTTYNNAQLSSQEDFLCSGLEAWTFV</sequence>
<dbReference type="Gene3D" id="3.10.350.10">
    <property type="entry name" value="LysM domain"/>
    <property type="match status" value="1"/>
</dbReference>
<evidence type="ECO:0000256" key="5">
    <source>
        <dbReference type="SAM" id="MobiDB-lite"/>
    </source>
</evidence>
<dbReference type="Pfam" id="PF01476">
    <property type="entry name" value="LysM"/>
    <property type="match status" value="1"/>
</dbReference>
<dbReference type="GO" id="GO:0006979">
    <property type="term" value="P:response to oxidative stress"/>
    <property type="evidence" value="ECO:0007669"/>
    <property type="project" value="TreeGrafter"/>
</dbReference>
<dbReference type="PANTHER" id="PTHR23354">
    <property type="entry name" value="NUCLEOLAR PROTEIN 7/ESTROGEN RECEPTOR COACTIVATOR-RELATED"/>
    <property type="match status" value="1"/>
</dbReference>
<dbReference type="SMART" id="SM00257">
    <property type="entry name" value="LysM"/>
    <property type="match status" value="1"/>
</dbReference>
<name>A0A9X0CQ93_9CNID</name>
<comment type="similarity">
    <text evidence="2">Belongs to the OXR1 family.</text>
</comment>
<accession>A0A9X0CQ93</accession>
<dbReference type="InterPro" id="IPR036779">
    <property type="entry name" value="LysM_dom_sf"/>
</dbReference>
<organism evidence="8 9">
    <name type="scientific">Desmophyllum pertusum</name>
    <dbReference type="NCBI Taxonomy" id="174260"/>
    <lineage>
        <taxon>Eukaryota</taxon>
        <taxon>Metazoa</taxon>
        <taxon>Cnidaria</taxon>
        <taxon>Anthozoa</taxon>
        <taxon>Hexacorallia</taxon>
        <taxon>Scleractinia</taxon>
        <taxon>Caryophylliina</taxon>
        <taxon>Caryophylliidae</taxon>
        <taxon>Desmophyllum</taxon>
    </lineage>
</organism>
<evidence type="ECO:0000313" key="8">
    <source>
        <dbReference type="EMBL" id="KAJ7371456.1"/>
    </source>
</evidence>
<dbReference type="Pfam" id="PF07534">
    <property type="entry name" value="TLD"/>
    <property type="match status" value="1"/>
</dbReference>
<dbReference type="Proteomes" id="UP001163046">
    <property type="component" value="Unassembled WGS sequence"/>
</dbReference>
<dbReference type="PROSITE" id="PS51782">
    <property type="entry name" value="LYSM"/>
    <property type="match status" value="1"/>
</dbReference>
<evidence type="ECO:0000259" key="6">
    <source>
        <dbReference type="PROSITE" id="PS51782"/>
    </source>
</evidence>
<dbReference type="GO" id="GO:0005739">
    <property type="term" value="C:mitochondrion"/>
    <property type="evidence" value="ECO:0007669"/>
    <property type="project" value="UniProtKB-SubCell"/>
</dbReference>
<dbReference type="OrthoDB" id="26679at2759"/>
<dbReference type="PROSITE" id="PS51886">
    <property type="entry name" value="TLDC"/>
    <property type="match status" value="1"/>
</dbReference>
<gene>
    <name evidence="8" type="primary">OXR1</name>
    <name evidence="8" type="ORF">OS493_025355</name>
</gene>
<dbReference type="GO" id="GO:0005634">
    <property type="term" value="C:nucleus"/>
    <property type="evidence" value="ECO:0007669"/>
    <property type="project" value="TreeGrafter"/>
</dbReference>
<proteinExistence type="inferred from homology"/>
<dbReference type="SUPFAM" id="SSF54106">
    <property type="entry name" value="LysM domain"/>
    <property type="match status" value="1"/>
</dbReference>
<feature type="domain" description="TLDc" evidence="7">
    <location>
        <begin position="624"/>
        <end position="786"/>
    </location>
</feature>
<dbReference type="InterPro" id="IPR018392">
    <property type="entry name" value="LysM"/>
</dbReference>
<dbReference type="EMBL" id="MU826846">
    <property type="protein sequence ID" value="KAJ7371456.1"/>
    <property type="molecule type" value="Genomic_DNA"/>
</dbReference>
<evidence type="ECO:0000256" key="3">
    <source>
        <dbReference type="ARBA" id="ARBA00023128"/>
    </source>
</evidence>
<evidence type="ECO:0000256" key="1">
    <source>
        <dbReference type="ARBA" id="ARBA00004173"/>
    </source>
</evidence>
<comment type="subcellular location">
    <subcellularLocation>
        <location evidence="1">Mitochondrion</location>
    </subcellularLocation>
</comment>
<evidence type="ECO:0000259" key="7">
    <source>
        <dbReference type="PROSITE" id="PS51886"/>
    </source>
</evidence>
<dbReference type="SMART" id="SM00584">
    <property type="entry name" value="TLDc"/>
    <property type="match status" value="1"/>
</dbReference>
<dbReference type="CDD" id="cd00118">
    <property type="entry name" value="LysM"/>
    <property type="match status" value="1"/>
</dbReference>
<dbReference type="PANTHER" id="PTHR23354:SF62">
    <property type="entry name" value="MUSTARD, ISOFORM V"/>
    <property type="match status" value="1"/>
</dbReference>
<feature type="domain" description="LysM" evidence="6">
    <location>
        <begin position="14"/>
        <end position="57"/>
    </location>
</feature>
<evidence type="ECO:0000313" key="9">
    <source>
        <dbReference type="Proteomes" id="UP001163046"/>
    </source>
</evidence>
<feature type="compositionally biased region" description="Basic and acidic residues" evidence="5">
    <location>
        <begin position="355"/>
        <end position="377"/>
    </location>
</feature>
<reference evidence="8" key="1">
    <citation type="submission" date="2023-01" db="EMBL/GenBank/DDBJ databases">
        <title>Genome assembly of the deep-sea coral Lophelia pertusa.</title>
        <authorList>
            <person name="Herrera S."/>
            <person name="Cordes E."/>
        </authorList>
    </citation>
    <scope>NUCLEOTIDE SEQUENCE</scope>
    <source>
        <strain evidence="8">USNM1676648</strain>
        <tissue evidence="8">Polyp</tissue>
    </source>
</reference>